<organism evidence="1 2">
    <name type="scientific">Camellia lanceoleosa</name>
    <dbReference type="NCBI Taxonomy" id="1840588"/>
    <lineage>
        <taxon>Eukaryota</taxon>
        <taxon>Viridiplantae</taxon>
        <taxon>Streptophyta</taxon>
        <taxon>Embryophyta</taxon>
        <taxon>Tracheophyta</taxon>
        <taxon>Spermatophyta</taxon>
        <taxon>Magnoliopsida</taxon>
        <taxon>eudicotyledons</taxon>
        <taxon>Gunneridae</taxon>
        <taxon>Pentapetalae</taxon>
        <taxon>asterids</taxon>
        <taxon>Ericales</taxon>
        <taxon>Theaceae</taxon>
        <taxon>Camellia</taxon>
    </lineage>
</organism>
<protein>
    <submittedName>
        <fullName evidence="1">GDSL esterase/lipase</fullName>
    </submittedName>
</protein>
<keyword evidence="2" id="KW-1185">Reference proteome</keyword>
<name>A0ACC0I1P2_9ERIC</name>
<evidence type="ECO:0000313" key="1">
    <source>
        <dbReference type="EMBL" id="KAI8019264.1"/>
    </source>
</evidence>
<proteinExistence type="predicted"/>
<evidence type="ECO:0000313" key="2">
    <source>
        <dbReference type="Proteomes" id="UP001060215"/>
    </source>
</evidence>
<dbReference type="Proteomes" id="UP001060215">
    <property type="component" value="Chromosome 2"/>
</dbReference>
<comment type="caution">
    <text evidence="1">The sequence shown here is derived from an EMBL/GenBank/DDBJ whole genome shotgun (WGS) entry which is preliminary data.</text>
</comment>
<accession>A0ACC0I1P2</accession>
<sequence length="375" mass="41483">MAIWGLGTLLFALILVGGVAGHPSCGFPAIYSFGDNNSDTGEHAAMFADVGLPNGQTFFHGPSGRYSDGRVIIDFIAEAFGFPFLSAYLDSYKTNYRHGANFALGGSAIRGEHGFSHTSFLQQVFQFAQFKTRTTALFNKLGSDAAKNQSAKSILPRPEEFRKSLFIIDIGQNDFAFDLQHTSLEDTRKQIPEMVKSLVEPISMFLNGRYEARHSVIHNIGPFGCLPYHIKSYQKKNSTCALDQYGCVKELNEAVQEFNRQLKLKIAEARKANPNATITYVDVYSAKYNLISNAKNLGFEDPMKFCCGSYNDQYVRCGEQDSNGKLIGTACNDPSKYISWDGIHYTDAANKLVAKRILNGSLSDPPVSYAEACRI</sequence>
<gene>
    <name evidence="1" type="ORF">LOK49_LG04G03659</name>
</gene>
<dbReference type="EMBL" id="CM045759">
    <property type="protein sequence ID" value="KAI8019264.1"/>
    <property type="molecule type" value="Genomic_DNA"/>
</dbReference>
<reference evidence="1 2" key="1">
    <citation type="journal article" date="2022" name="Plant J.">
        <title>Chromosome-level genome of Camellia lanceoleosa provides a valuable resource for understanding genome evolution and self-incompatibility.</title>
        <authorList>
            <person name="Gong W."/>
            <person name="Xiao S."/>
            <person name="Wang L."/>
            <person name="Liao Z."/>
            <person name="Chang Y."/>
            <person name="Mo W."/>
            <person name="Hu G."/>
            <person name="Li W."/>
            <person name="Zhao G."/>
            <person name="Zhu H."/>
            <person name="Hu X."/>
            <person name="Ji K."/>
            <person name="Xiang X."/>
            <person name="Song Q."/>
            <person name="Yuan D."/>
            <person name="Jin S."/>
            <person name="Zhang L."/>
        </authorList>
    </citation>
    <scope>NUCLEOTIDE SEQUENCE [LARGE SCALE GENOMIC DNA]</scope>
    <source>
        <strain evidence="1">SQ_2022a</strain>
    </source>
</reference>